<organism evidence="1 2">
    <name type="scientific">Flavobacterium johnsoniae</name>
    <name type="common">Cytophaga johnsonae</name>
    <dbReference type="NCBI Taxonomy" id="986"/>
    <lineage>
        <taxon>Bacteria</taxon>
        <taxon>Pseudomonadati</taxon>
        <taxon>Bacteroidota</taxon>
        <taxon>Flavobacteriia</taxon>
        <taxon>Flavobacteriales</taxon>
        <taxon>Flavobacteriaceae</taxon>
        <taxon>Flavobacterium</taxon>
    </lineage>
</organism>
<gene>
    <name evidence="1" type="ORF">SAMN05444388_106110</name>
</gene>
<reference evidence="1 2" key="1">
    <citation type="submission" date="2016-11" db="EMBL/GenBank/DDBJ databases">
        <authorList>
            <person name="Jaros S."/>
            <person name="Januszkiewicz K."/>
            <person name="Wedrychowicz H."/>
        </authorList>
    </citation>
    <scope>NUCLEOTIDE SEQUENCE [LARGE SCALE GENOMIC DNA]</scope>
    <source>
        <strain evidence="1 2">DSM 6792</strain>
    </source>
</reference>
<evidence type="ECO:0000313" key="2">
    <source>
        <dbReference type="Proteomes" id="UP000184112"/>
    </source>
</evidence>
<dbReference type="AlphaFoldDB" id="A0A1M5PZ77"/>
<dbReference type="RefSeq" id="WP_073409872.1">
    <property type="nucleotide sequence ID" value="NZ_FQWH01000006.1"/>
</dbReference>
<dbReference type="EMBL" id="FQWH01000006">
    <property type="protein sequence ID" value="SHH06851.1"/>
    <property type="molecule type" value="Genomic_DNA"/>
</dbReference>
<protein>
    <submittedName>
        <fullName evidence="1">Uncharacterized protein</fullName>
    </submittedName>
</protein>
<dbReference type="Proteomes" id="UP000184112">
    <property type="component" value="Unassembled WGS sequence"/>
</dbReference>
<proteinExistence type="predicted"/>
<accession>A0A1M5PZ77</accession>
<evidence type="ECO:0000313" key="1">
    <source>
        <dbReference type="EMBL" id="SHH06851.1"/>
    </source>
</evidence>
<name>A0A1M5PZ77_FLAJO</name>
<sequence>MKIKSYCISLKKLLPFSFLFFLLFLNCNKKETKTAVSISKTQADSTYSEDQTDGDYTSDEERQERKKYMAFLKDFLSRKESQQSIDTLNARVEKAMDIYANGYVYKDEDFTSINDELTKYVESKNSLKIAESFYTSGLLESYGYFSFADGHPIIEFKKGAKLGSTNCIKYLAIIYFERILHKHKANLLCDPVCMTHRGRNYIEETHLASLSKSDMLNLTSSSDNLLLKTIYDQLQFKMSDAEILNYVIHLRTHNNPLFNINNTQVFDALNSLKTLSKSEDEIAGIDVFTKLIDHNPTIEISDIAELFTFNHPAYQNDSQFLFWVKLDLQKRGIETYDQCVENYNLDQLYGIVDFGSPAIYKGLLKYFAEKGDQKSENLLKEYAKS</sequence>